<accession>A0A1M5QX97</accession>
<dbReference type="GO" id="GO:0005524">
    <property type="term" value="F:ATP binding"/>
    <property type="evidence" value="ECO:0007669"/>
    <property type="project" value="UniProtKB-KW"/>
</dbReference>
<gene>
    <name evidence="15" type="ORF">SAMN04488109_3072</name>
</gene>
<evidence type="ECO:0000256" key="12">
    <source>
        <dbReference type="SAM" id="Coils"/>
    </source>
</evidence>
<evidence type="ECO:0000256" key="1">
    <source>
        <dbReference type="ARBA" id="ARBA00000085"/>
    </source>
</evidence>
<keyword evidence="4" id="KW-0808">Transferase</keyword>
<evidence type="ECO:0000313" key="15">
    <source>
        <dbReference type="EMBL" id="SHH18755.1"/>
    </source>
</evidence>
<name>A0A1M5QX97_9BACT</name>
<feature type="domain" description="Histidine kinase" evidence="14">
    <location>
        <begin position="518"/>
        <end position="747"/>
    </location>
</feature>
<dbReference type="SUPFAM" id="SSF48452">
    <property type="entry name" value="TPR-like"/>
    <property type="match status" value="2"/>
</dbReference>
<dbReference type="Pfam" id="PF00512">
    <property type="entry name" value="HisKA"/>
    <property type="match status" value="1"/>
</dbReference>
<proteinExistence type="predicted"/>
<dbReference type="Proteomes" id="UP000184212">
    <property type="component" value="Unassembled WGS sequence"/>
</dbReference>
<dbReference type="InterPro" id="IPR011990">
    <property type="entry name" value="TPR-like_helical_dom_sf"/>
</dbReference>
<dbReference type="OrthoDB" id="9806995at2"/>
<keyword evidence="3" id="KW-0597">Phosphoprotein</keyword>
<dbReference type="EC" id="2.7.13.3" evidence="2"/>
<keyword evidence="9" id="KW-0067">ATP-binding</keyword>
<dbReference type="SUPFAM" id="SSF47384">
    <property type="entry name" value="Homodimeric domain of signal transducing histidine kinase"/>
    <property type="match status" value="1"/>
</dbReference>
<dbReference type="Pfam" id="PF07719">
    <property type="entry name" value="TPR_2"/>
    <property type="match status" value="1"/>
</dbReference>
<dbReference type="EMBL" id="FQWQ01000002">
    <property type="protein sequence ID" value="SHH18755.1"/>
    <property type="molecule type" value="Genomic_DNA"/>
</dbReference>
<comment type="catalytic activity">
    <reaction evidence="1">
        <text>ATP + protein L-histidine = ADP + protein N-phospho-L-histidine.</text>
        <dbReference type="EC" id="2.7.13.3"/>
    </reaction>
</comment>
<dbReference type="Gene3D" id="1.25.40.10">
    <property type="entry name" value="Tetratricopeptide repeat domain"/>
    <property type="match status" value="1"/>
</dbReference>
<dbReference type="InterPro" id="IPR019734">
    <property type="entry name" value="TPR_rpt"/>
</dbReference>
<evidence type="ECO:0000256" key="11">
    <source>
        <dbReference type="PROSITE-ProRule" id="PRU00339"/>
    </source>
</evidence>
<evidence type="ECO:0000256" key="4">
    <source>
        <dbReference type="ARBA" id="ARBA00022679"/>
    </source>
</evidence>
<sequence>MRNRSATGTVESGLLWCMGGTGEIRNLDELHAKQSPMISPRQSICFFLFWIAIAGPSTVCGQQMSDAQLEQRLRTLKNDSLDALLRKLYLHEFGLPPDDGILQARHVVEIAKKTDSNEAVAKAYSNVGQLCLDHGKLAEAFGNFKISYVLSQSENAATKAWVVLHIAHFYFNIDLLPEAEKKTIESIALLKQLNKDKLLFSTTYFLSMIYYRENKFDSAMQVSKEAIDLFKNVSQPDHQDTTEFISAHNTVGLCYFSRGDYDEALEWYKKVVDLSRILNMKVWEGIASGSRGKLYLKLGYLEKALEETRHELSISKESKEWSDACNSAVSMGKILTLMKRYREAELYLDSAKSLLPHSKENRFRFTYYEVRAELSRAQGKFEDAFVVLRTLAREKDSVDHQNEIANVKRDAAKQEIEKRDTEIELLQARNEILALEAGRSSLLSQVLIASVLAFVVLVTIIYTAYRNKQLSNAQLMAKNEVIEKHEKELVGSLENLKVAQAQLVQSEKMASLGQLTAGIAHEINNPLNFILGGVEAVGDEIQDLKVLAKNPSGRETDLEASEKNIGDLLDTVKNGVHRINRIIDSLLYFSAPQHDSREEVDIHDTLEAALTIMNSKIKDAQIQVTKAYGHVPLVSASPVQLSQVFLNIIDNAVYALRKSEGQRKLRITTTLQEGKLKISFSDNGIGIPDKVLGNIMDPFFTTKEVGKGTGLGLSISLGIINNHGGSLQVFSKEGKGAEFVIYLPVNGMGRPDGPKGHRSA</sequence>
<dbReference type="InterPro" id="IPR036890">
    <property type="entry name" value="HATPase_C_sf"/>
</dbReference>
<evidence type="ECO:0000256" key="2">
    <source>
        <dbReference type="ARBA" id="ARBA00012438"/>
    </source>
</evidence>
<evidence type="ECO:0000256" key="9">
    <source>
        <dbReference type="ARBA" id="ARBA00022840"/>
    </source>
</evidence>
<keyword evidence="13" id="KW-0812">Transmembrane</keyword>
<dbReference type="PRINTS" id="PR00344">
    <property type="entry name" value="BCTRLSENSOR"/>
</dbReference>
<dbReference type="Gene3D" id="1.10.287.130">
    <property type="match status" value="1"/>
</dbReference>
<keyword evidence="12" id="KW-0175">Coiled coil</keyword>
<keyword evidence="6" id="KW-0547">Nucleotide-binding</keyword>
<keyword evidence="16" id="KW-1185">Reference proteome</keyword>
<feature type="coiled-coil region" evidence="12">
    <location>
        <begin position="397"/>
        <end position="431"/>
    </location>
</feature>
<dbReference type="Gene3D" id="3.30.565.10">
    <property type="entry name" value="Histidine kinase-like ATPase, C-terminal domain"/>
    <property type="match status" value="1"/>
</dbReference>
<keyword evidence="8 11" id="KW-0802">TPR repeat</keyword>
<evidence type="ECO:0000256" key="7">
    <source>
        <dbReference type="ARBA" id="ARBA00022777"/>
    </source>
</evidence>
<dbReference type="Pfam" id="PF02518">
    <property type="entry name" value="HATPase_c"/>
    <property type="match status" value="1"/>
</dbReference>
<evidence type="ECO:0000256" key="3">
    <source>
        <dbReference type="ARBA" id="ARBA00022553"/>
    </source>
</evidence>
<evidence type="ECO:0000256" key="5">
    <source>
        <dbReference type="ARBA" id="ARBA00022737"/>
    </source>
</evidence>
<evidence type="ECO:0000313" key="16">
    <source>
        <dbReference type="Proteomes" id="UP000184212"/>
    </source>
</evidence>
<keyword evidence="13" id="KW-1133">Transmembrane helix</keyword>
<dbReference type="InterPro" id="IPR004358">
    <property type="entry name" value="Sig_transdc_His_kin-like_C"/>
</dbReference>
<reference evidence="15 16" key="1">
    <citation type="submission" date="2016-11" db="EMBL/GenBank/DDBJ databases">
        <authorList>
            <person name="Jaros S."/>
            <person name="Januszkiewicz K."/>
            <person name="Wedrychowicz H."/>
        </authorList>
    </citation>
    <scope>NUCLEOTIDE SEQUENCE [LARGE SCALE GENOMIC DNA]</scope>
    <source>
        <strain evidence="15 16">DSM 24574</strain>
    </source>
</reference>
<dbReference type="PROSITE" id="PS50109">
    <property type="entry name" value="HIS_KIN"/>
    <property type="match status" value="1"/>
</dbReference>
<dbReference type="InterPro" id="IPR003594">
    <property type="entry name" value="HATPase_dom"/>
</dbReference>
<keyword evidence="7" id="KW-0418">Kinase</keyword>
<dbReference type="SMART" id="SM00387">
    <property type="entry name" value="HATPase_c"/>
    <property type="match status" value="1"/>
</dbReference>
<dbReference type="InterPro" id="IPR003661">
    <property type="entry name" value="HisK_dim/P_dom"/>
</dbReference>
<dbReference type="SUPFAM" id="SSF55874">
    <property type="entry name" value="ATPase domain of HSP90 chaperone/DNA topoisomerase II/histidine kinase"/>
    <property type="match status" value="1"/>
</dbReference>
<dbReference type="SMART" id="SM00388">
    <property type="entry name" value="HisKA"/>
    <property type="match status" value="1"/>
</dbReference>
<evidence type="ECO:0000256" key="13">
    <source>
        <dbReference type="SAM" id="Phobius"/>
    </source>
</evidence>
<dbReference type="PROSITE" id="PS50293">
    <property type="entry name" value="TPR_REGION"/>
    <property type="match status" value="1"/>
</dbReference>
<evidence type="ECO:0000256" key="6">
    <source>
        <dbReference type="ARBA" id="ARBA00022741"/>
    </source>
</evidence>
<dbReference type="InterPro" id="IPR005467">
    <property type="entry name" value="His_kinase_dom"/>
</dbReference>
<keyword evidence="13" id="KW-0472">Membrane</keyword>
<evidence type="ECO:0000256" key="8">
    <source>
        <dbReference type="ARBA" id="ARBA00022803"/>
    </source>
</evidence>
<dbReference type="GO" id="GO:0000155">
    <property type="term" value="F:phosphorelay sensor kinase activity"/>
    <property type="evidence" value="ECO:0007669"/>
    <property type="project" value="InterPro"/>
</dbReference>
<dbReference type="InterPro" id="IPR013105">
    <property type="entry name" value="TPR_2"/>
</dbReference>
<dbReference type="PROSITE" id="PS50005">
    <property type="entry name" value="TPR"/>
    <property type="match status" value="1"/>
</dbReference>
<dbReference type="SMART" id="SM00028">
    <property type="entry name" value="TPR"/>
    <property type="match status" value="4"/>
</dbReference>
<evidence type="ECO:0000259" key="14">
    <source>
        <dbReference type="PROSITE" id="PS50109"/>
    </source>
</evidence>
<dbReference type="AlphaFoldDB" id="A0A1M5QX97"/>
<dbReference type="PANTHER" id="PTHR43065">
    <property type="entry name" value="SENSOR HISTIDINE KINASE"/>
    <property type="match status" value="1"/>
</dbReference>
<dbReference type="InterPro" id="IPR036097">
    <property type="entry name" value="HisK_dim/P_sf"/>
</dbReference>
<organism evidence="15 16">
    <name type="scientific">Chryseolinea serpens</name>
    <dbReference type="NCBI Taxonomy" id="947013"/>
    <lineage>
        <taxon>Bacteria</taxon>
        <taxon>Pseudomonadati</taxon>
        <taxon>Bacteroidota</taxon>
        <taxon>Cytophagia</taxon>
        <taxon>Cytophagales</taxon>
        <taxon>Fulvivirgaceae</taxon>
        <taxon>Chryseolinea</taxon>
    </lineage>
</organism>
<protein>
    <recommendedName>
        <fullName evidence="2">histidine kinase</fullName>
        <ecNumber evidence="2">2.7.13.3</ecNumber>
    </recommendedName>
</protein>
<keyword evidence="10" id="KW-0902">Two-component regulatory system</keyword>
<feature type="transmembrane region" description="Helical" evidence="13">
    <location>
        <begin position="442"/>
        <end position="465"/>
    </location>
</feature>
<dbReference type="RefSeq" id="WP_143164943.1">
    <property type="nucleotide sequence ID" value="NZ_FQWQ01000002.1"/>
</dbReference>
<dbReference type="CDD" id="cd00082">
    <property type="entry name" value="HisKA"/>
    <property type="match status" value="1"/>
</dbReference>
<keyword evidence="5" id="KW-0677">Repeat</keyword>
<feature type="repeat" description="TPR" evidence="11">
    <location>
        <begin position="245"/>
        <end position="278"/>
    </location>
</feature>
<dbReference type="STRING" id="947013.SAMN04488109_3072"/>
<dbReference type="PANTHER" id="PTHR43065:SF46">
    <property type="entry name" value="C4-DICARBOXYLATE TRANSPORT SENSOR PROTEIN DCTB"/>
    <property type="match status" value="1"/>
</dbReference>
<evidence type="ECO:0000256" key="10">
    <source>
        <dbReference type="ARBA" id="ARBA00023012"/>
    </source>
</evidence>